<evidence type="ECO:0000313" key="5">
    <source>
        <dbReference type="EMBL" id="SBS82666.1"/>
    </source>
</evidence>
<dbReference type="CDD" id="cd01428">
    <property type="entry name" value="ADK"/>
    <property type="match status" value="1"/>
</dbReference>
<feature type="transmembrane region" description="Helical" evidence="4">
    <location>
        <begin position="50"/>
        <end position="71"/>
    </location>
</feature>
<evidence type="ECO:0000313" key="6">
    <source>
        <dbReference type="Proteomes" id="UP000078546"/>
    </source>
</evidence>
<keyword evidence="2" id="KW-0547">Nucleotide-binding</keyword>
<sequence length="831" mass="96712">MQRKTETGSNFRNALNYLVGFYRRDHKETTRGSKGEKSKRLCKMQQRRHLNMLLPLLLPLLILGILLSPQWHLVASKRVVTLHKRAHISAFKNDVYVAKKYNILRKVNFLFSKKESNKYEMKNLENVPLFVVTNQFDEAILSFDVDYEQEGENNKKREKKENIILRSAHYKDDVEENNNNAHNDIVLQNDSNLLFPNIENNEMARKQIDLDKIQENKCIGIFFFDIKTAEAYKDDILYLFNKNLKEKKNNKLFFGSKIKLTNLEYFLKIRNKYNTKIDFVLIPHYNELQNVLQNKKVFYGTPIYYINKIKLRKSFLKKSFYDLFFRKNGKREGTVELYPNVFVTYSIEGEKPSRGKQQSETGTPTGMAYENNPMLIIHLQTKDKKKYVPIFFSYEHAYNFYRLFLKHFKDNFFEYCLPKPHIVLNSLENLLTLLKLSNENKFSQFHNIFFLPMDTSHDNFSPDQTNIFVFYAKKLFQRVNYDLFRSFRKNLNYLISDYLHSGGGGLTPSDLLIRSIPIFNMLIFPLFNDNLAIYSGNVSNRFNPHGIIFPFLQIKTQVGEEAGKNAFCTSVTRSAQVESVYPVGHEGKLATFGKSSMMKIVFFGAPGVGKGTFAEILAKRERLKHINIGNILRSEIKNETSLGKEVCKIVKSGNLVSDNIIIDIVEEEIKKCCGSSGNHYNGFILDGYPRNIFQSQELVKMTKIDLFINILLPKYILVKKLLGRRICSICNHNFNIADINDGNFFMPPLLPSSSCNICKGDAPLTMRSDDSEEIILHRLNSYELIHLPVLSFFKRMNYNMVDFEIKRGIRDFDTFHTLIRGYLSQANADHP</sequence>
<dbReference type="GO" id="GO:0006139">
    <property type="term" value="P:nucleobase-containing compound metabolic process"/>
    <property type="evidence" value="ECO:0007669"/>
    <property type="project" value="InterPro"/>
</dbReference>
<dbReference type="GO" id="GO:0005524">
    <property type="term" value="F:ATP binding"/>
    <property type="evidence" value="ECO:0007669"/>
    <property type="project" value="InterPro"/>
</dbReference>
<evidence type="ECO:0000256" key="4">
    <source>
        <dbReference type="SAM" id="Phobius"/>
    </source>
</evidence>
<reference evidence="6" key="1">
    <citation type="submission" date="2016-05" db="EMBL/GenBank/DDBJ databases">
        <authorList>
            <person name="Naeem Raeece"/>
        </authorList>
    </citation>
    <scope>NUCLEOTIDE SEQUENCE [LARGE SCALE GENOMIC DNA]</scope>
</reference>
<evidence type="ECO:0000256" key="3">
    <source>
        <dbReference type="ARBA" id="ARBA00022777"/>
    </source>
</evidence>
<keyword evidence="4" id="KW-0812">Transmembrane</keyword>
<dbReference type="SUPFAM" id="SSF52540">
    <property type="entry name" value="P-loop containing nucleoside triphosphate hydrolases"/>
    <property type="match status" value="1"/>
</dbReference>
<dbReference type="Proteomes" id="UP000078546">
    <property type="component" value="Unassembled WGS sequence"/>
</dbReference>
<dbReference type="GO" id="GO:0019205">
    <property type="term" value="F:nucleobase-containing compound kinase activity"/>
    <property type="evidence" value="ECO:0007669"/>
    <property type="project" value="InterPro"/>
</dbReference>
<dbReference type="EMBL" id="FLQV01000145">
    <property type="protein sequence ID" value="SBS82666.1"/>
    <property type="molecule type" value="Genomic_DNA"/>
</dbReference>
<keyword evidence="4" id="KW-1133">Transmembrane helix</keyword>
<evidence type="ECO:0000256" key="1">
    <source>
        <dbReference type="ARBA" id="ARBA00022679"/>
    </source>
</evidence>
<dbReference type="Pfam" id="PF00406">
    <property type="entry name" value="ADK"/>
    <property type="match status" value="1"/>
</dbReference>
<dbReference type="AlphaFoldDB" id="A0A1A8VQG0"/>
<dbReference type="HAMAP" id="MF_00235">
    <property type="entry name" value="Adenylate_kinase_Adk"/>
    <property type="match status" value="1"/>
</dbReference>
<organism evidence="5 6">
    <name type="scientific">Plasmodium ovale curtisi</name>
    <dbReference type="NCBI Taxonomy" id="864141"/>
    <lineage>
        <taxon>Eukaryota</taxon>
        <taxon>Sar</taxon>
        <taxon>Alveolata</taxon>
        <taxon>Apicomplexa</taxon>
        <taxon>Aconoidasida</taxon>
        <taxon>Haemosporida</taxon>
        <taxon>Plasmodiidae</taxon>
        <taxon>Plasmodium</taxon>
        <taxon>Plasmodium (Plasmodium)</taxon>
    </lineage>
</organism>
<protein>
    <recommendedName>
        <fullName evidence="7">Adenylate kinase</fullName>
    </recommendedName>
</protein>
<dbReference type="InterPro" id="IPR033690">
    <property type="entry name" value="Adenylat_kinase_CS"/>
</dbReference>
<name>A0A1A8VQG0_PLAOA</name>
<dbReference type="InterPro" id="IPR027417">
    <property type="entry name" value="P-loop_NTPase"/>
</dbReference>
<dbReference type="PANTHER" id="PTHR23359">
    <property type="entry name" value="NUCLEOTIDE KINASE"/>
    <property type="match status" value="1"/>
</dbReference>
<evidence type="ECO:0008006" key="7">
    <source>
        <dbReference type="Google" id="ProtNLM"/>
    </source>
</evidence>
<keyword evidence="4" id="KW-0472">Membrane</keyword>
<keyword evidence="3" id="KW-0418">Kinase</keyword>
<dbReference type="PROSITE" id="PS00113">
    <property type="entry name" value="ADENYLATE_KINASE"/>
    <property type="match status" value="1"/>
</dbReference>
<dbReference type="Gene3D" id="3.40.50.300">
    <property type="entry name" value="P-loop containing nucleotide triphosphate hydrolases"/>
    <property type="match status" value="1"/>
</dbReference>
<keyword evidence="1" id="KW-0808">Transferase</keyword>
<gene>
    <name evidence="5" type="ORF">POVCU1_008230</name>
</gene>
<accession>A0A1A8VQG0</accession>
<dbReference type="PRINTS" id="PR00094">
    <property type="entry name" value="ADENYLTKNASE"/>
</dbReference>
<evidence type="ECO:0000256" key="2">
    <source>
        <dbReference type="ARBA" id="ARBA00022741"/>
    </source>
</evidence>
<proteinExistence type="inferred from homology"/>
<dbReference type="InterPro" id="IPR000850">
    <property type="entry name" value="Adenylat/UMP-CMP_kin"/>
</dbReference>